<keyword evidence="7" id="KW-1185">Reference proteome</keyword>
<accession>A0A161Y6F9</accession>
<feature type="region of interest" description="Disordered" evidence="5">
    <location>
        <begin position="217"/>
        <end position="286"/>
    </location>
</feature>
<name>A0A161Y6F9_COLIC</name>
<dbReference type="AlphaFoldDB" id="A0A161Y6F9"/>
<protein>
    <recommendedName>
        <fullName evidence="2">Inclusion body clearance protein IML2</fullName>
    </recommendedName>
    <alternativeName>
        <fullName evidence="3">Inclusion body clearance protein iml2</fullName>
    </alternativeName>
</protein>
<dbReference type="InterPro" id="IPR019412">
    <property type="entry name" value="IML2/TPR_39"/>
</dbReference>
<dbReference type="Proteomes" id="UP000076584">
    <property type="component" value="Unassembled WGS sequence"/>
</dbReference>
<evidence type="ECO:0000256" key="5">
    <source>
        <dbReference type="SAM" id="MobiDB-lite"/>
    </source>
</evidence>
<dbReference type="GO" id="GO:0005741">
    <property type="term" value="C:mitochondrial outer membrane"/>
    <property type="evidence" value="ECO:0007669"/>
    <property type="project" value="TreeGrafter"/>
</dbReference>
<dbReference type="PANTHER" id="PTHR31859:SF1">
    <property type="entry name" value="TETRATRICOPEPTIDE REPEAT PROTEIN 39C"/>
    <property type="match status" value="1"/>
</dbReference>
<dbReference type="Pfam" id="PF10300">
    <property type="entry name" value="Iml2-TPR_39"/>
    <property type="match status" value="1"/>
</dbReference>
<reference evidence="6 7" key="1">
    <citation type="submission" date="2015-06" db="EMBL/GenBank/DDBJ databases">
        <title>Survival trade-offs in plant roots during colonization by closely related pathogenic and mutualistic fungi.</title>
        <authorList>
            <person name="Hacquard S."/>
            <person name="Kracher B."/>
            <person name="Hiruma K."/>
            <person name="Weinman A."/>
            <person name="Muench P."/>
            <person name="Garrido Oter R."/>
            <person name="Ver Loren van Themaat E."/>
            <person name="Dallerey J.-F."/>
            <person name="Damm U."/>
            <person name="Henrissat B."/>
            <person name="Lespinet O."/>
            <person name="Thon M."/>
            <person name="Kemen E."/>
            <person name="McHardy A.C."/>
            <person name="Schulze-Lefert P."/>
            <person name="O'Connell R.J."/>
        </authorList>
    </citation>
    <scope>NUCLEOTIDE SEQUENCE [LARGE SCALE GENOMIC DNA]</scope>
    <source>
        <strain evidence="6 7">MAFF 238704</strain>
    </source>
</reference>
<evidence type="ECO:0000256" key="2">
    <source>
        <dbReference type="ARBA" id="ARBA00018424"/>
    </source>
</evidence>
<evidence type="ECO:0000256" key="4">
    <source>
        <dbReference type="ARBA" id="ARBA00043897"/>
    </source>
</evidence>
<dbReference type="PANTHER" id="PTHR31859">
    <property type="entry name" value="TETRATRICOPEPTIDE REPEAT PROTEIN 39 FAMILY MEMBER"/>
    <property type="match status" value="1"/>
</dbReference>
<comment type="caution">
    <text evidence="6">The sequence shown here is derived from an EMBL/GenBank/DDBJ whole genome shotgun (WGS) entry which is preliminary data.</text>
</comment>
<evidence type="ECO:0000256" key="3">
    <source>
        <dbReference type="ARBA" id="ARBA00019539"/>
    </source>
</evidence>
<evidence type="ECO:0000313" key="7">
    <source>
        <dbReference type="Proteomes" id="UP000076584"/>
    </source>
</evidence>
<dbReference type="EMBL" id="LFIW01000734">
    <property type="protein sequence ID" value="KZL85042.1"/>
    <property type="molecule type" value="Genomic_DNA"/>
</dbReference>
<comment type="function">
    <text evidence="4">Inclusion body (IB) resident protein that interacts strongly with lipid droplet (LD) proteins. Involved in LD-mediated IB clearing after protein folding stress, probably by enabling access to the IBs of an LD-stored soluble sterol derivative that acts as a chaperone in inclusion clearing.</text>
</comment>
<dbReference type="GO" id="GO:0005829">
    <property type="term" value="C:cytosol"/>
    <property type="evidence" value="ECO:0007669"/>
    <property type="project" value="TreeGrafter"/>
</dbReference>
<gene>
    <name evidence="6" type="ORF">CI238_09705</name>
</gene>
<comment type="subunit">
    <text evidence="1">Interacts with lipid droplet proteins.</text>
</comment>
<organism evidence="6 7">
    <name type="scientific">Colletotrichum incanum</name>
    <name type="common">Soybean anthracnose fungus</name>
    <dbReference type="NCBI Taxonomy" id="1573173"/>
    <lineage>
        <taxon>Eukaryota</taxon>
        <taxon>Fungi</taxon>
        <taxon>Dikarya</taxon>
        <taxon>Ascomycota</taxon>
        <taxon>Pezizomycotina</taxon>
        <taxon>Sordariomycetes</taxon>
        <taxon>Hypocreomycetidae</taxon>
        <taxon>Glomerellales</taxon>
        <taxon>Glomerellaceae</taxon>
        <taxon>Colletotrichum</taxon>
        <taxon>Colletotrichum spaethianum species complex</taxon>
    </lineage>
</organism>
<proteinExistence type="predicted"/>
<feature type="non-terminal residue" evidence="6">
    <location>
        <position position="1"/>
    </location>
</feature>
<sequence length="788" mass="88414">LEEGKKRKKRKARDSLSFFSLGIDYVLNNHSSISSPFTMSRLGSWFRSSAKGSSNASPASSSLNLSSKEMTAKEMADIEDAMAAAAFIMNDDIDGAEERLRKGDSAFHQLGMSMTTFLRSVLGFEKEVMNEASKRLADTEAKAWADYKKAEREGHASSSRIYPPGTEFLLIHAESQLMAAVVAVLHESLTEALKGFYKLRKAFVTLDGIMLQEAKALEKDKGKADPPPLRQRVSEEKMPGSFDDEEFADMDRNDDSDVEFVDASEVPKSGSGTPAEKKANGSTPETPAQELAALDLNSGTSTPSGDAKLAPLQVSSQMADDSDTESGVFSNPVDAFIHSGANMCFGMLLFMLSMVPPAFSRLLYVVGFRGDRDRGVRMLWKSTQFDNLNGAVSGLILLGYYNGLMGQADITPAERDFDADAEMVGYPAKKCEALLASMRTRYPDSRLWRVEESRVMAQQRRLADAIQLLTTGEESKMRQVTALNCFELALAAMSHQDWELMQKTFLRCLDLNDWSHTLYYYMAGCAELELYRDAFHAEKKDEDEMRRRKKKAEELFRKAPTVAGRKKFMARQLPFDTFITRKIQKWEDRAKEFKVDLADAVAVSPAQEMVNLWNGTKRMNDEELQLSAKSLDWERCTMSAEALEKVKKTPDEASIRSICLAAIYRTLGRFEDARTILQTEVLNADRAAFKGTTKDEYPMPMAHYEMAAVAWFEGCQPEKRTAAADEPKDAEGQAKAVADYRRKKTDECQEWLDKVVAWEAFVFDARLGMRVQAALETLKWFKKKNTWA</sequence>
<dbReference type="GO" id="GO:0005634">
    <property type="term" value="C:nucleus"/>
    <property type="evidence" value="ECO:0007669"/>
    <property type="project" value="TreeGrafter"/>
</dbReference>
<evidence type="ECO:0000256" key="1">
    <source>
        <dbReference type="ARBA" id="ARBA00011408"/>
    </source>
</evidence>
<evidence type="ECO:0000313" key="6">
    <source>
        <dbReference type="EMBL" id="KZL85042.1"/>
    </source>
</evidence>